<dbReference type="VEuPathDB" id="FungiDB:PYU1_G013118"/>
<dbReference type="AlphaFoldDB" id="K3X7E6"/>
<proteinExistence type="predicted"/>
<reference evidence="3" key="2">
    <citation type="submission" date="2010-04" db="EMBL/GenBank/DDBJ databases">
        <authorList>
            <person name="Buell R."/>
            <person name="Hamilton J."/>
            <person name="Hostetler J."/>
        </authorList>
    </citation>
    <scope>NUCLEOTIDE SEQUENCE [LARGE SCALE GENOMIC DNA]</scope>
    <source>
        <strain evidence="3">DAOM:BR144</strain>
    </source>
</reference>
<evidence type="ECO:0000313" key="2">
    <source>
        <dbReference type="EnsemblProtists" id="PYU1_T013145"/>
    </source>
</evidence>
<dbReference type="EnsemblProtists" id="PYU1_T013145">
    <property type="protein sequence ID" value="PYU1_T013145"/>
    <property type="gene ID" value="PYU1_G013118"/>
</dbReference>
<dbReference type="Gene3D" id="3.30.450.40">
    <property type="match status" value="1"/>
</dbReference>
<dbReference type="Proteomes" id="UP000019132">
    <property type="component" value="Unassembled WGS sequence"/>
</dbReference>
<sequence>MEQQEERLALELMALSSPELQVDDVIERMIRALQNYFQVEKLGLFLINHENNMMLLRVSKDARGILLPIQGIAGHTARTGEIVNVRNAYKDSRFDSAMDKKTGHQTKQLLCVPIEDDILPTSIQQHIASTSKKHVIGVLQCVNRVHDKEFTTADHVS</sequence>
<name>K3X7E6_GLOUD</name>
<dbReference type="EMBL" id="GL376577">
    <property type="status" value="NOT_ANNOTATED_CDS"/>
    <property type="molecule type" value="Genomic_DNA"/>
</dbReference>
<accession>K3X7E6</accession>
<dbReference type="STRING" id="431595.K3X7E6"/>
<reference evidence="2" key="3">
    <citation type="submission" date="2015-02" db="UniProtKB">
        <authorList>
            <consortium name="EnsemblProtists"/>
        </authorList>
    </citation>
    <scope>IDENTIFICATION</scope>
    <source>
        <strain evidence="2">DAOM BR144</strain>
    </source>
</reference>
<dbReference type="InterPro" id="IPR003018">
    <property type="entry name" value="GAF"/>
</dbReference>
<dbReference type="HOGENOM" id="CLU_1681460_0_0_1"/>
<dbReference type="InterPro" id="IPR029016">
    <property type="entry name" value="GAF-like_dom_sf"/>
</dbReference>
<keyword evidence="3" id="KW-1185">Reference proteome</keyword>
<dbReference type="SUPFAM" id="SSF55781">
    <property type="entry name" value="GAF domain-like"/>
    <property type="match status" value="1"/>
</dbReference>
<evidence type="ECO:0000313" key="3">
    <source>
        <dbReference type="Proteomes" id="UP000019132"/>
    </source>
</evidence>
<dbReference type="Pfam" id="PF01590">
    <property type="entry name" value="GAF"/>
    <property type="match status" value="1"/>
</dbReference>
<feature type="domain" description="GAF" evidence="1">
    <location>
        <begin position="23"/>
        <end position="153"/>
    </location>
</feature>
<organism evidence="2 3">
    <name type="scientific">Globisporangium ultimum (strain ATCC 200006 / CBS 805.95 / DAOM BR144)</name>
    <name type="common">Pythium ultimum</name>
    <dbReference type="NCBI Taxonomy" id="431595"/>
    <lineage>
        <taxon>Eukaryota</taxon>
        <taxon>Sar</taxon>
        <taxon>Stramenopiles</taxon>
        <taxon>Oomycota</taxon>
        <taxon>Peronosporomycetes</taxon>
        <taxon>Pythiales</taxon>
        <taxon>Pythiaceae</taxon>
        <taxon>Globisporangium</taxon>
    </lineage>
</organism>
<dbReference type="InParanoid" id="K3X7E6"/>
<evidence type="ECO:0000259" key="1">
    <source>
        <dbReference type="Pfam" id="PF01590"/>
    </source>
</evidence>
<dbReference type="eggNOG" id="KOG3689">
    <property type="taxonomic scope" value="Eukaryota"/>
</dbReference>
<reference evidence="3" key="1">
    <citation type="journal article" date="2010" name="Genome Biol.">
        <title>Genome sequence of the necrotrophic plant pathogen Pythium ultimum reveals original pathogenicity mechanisms and effector repertoire.</title>
        <authorList>
            <person name="Levesque C.A."/>
            <person name="Brouwer H."/>
            <person name="Cano L."/>
            <person name="Hamilton J.P."/>
            <person name="Holt C."/>
            <person name="Huitema E."/>
            <person name="Raffaele S."/>
            <person name="Robideau G.P."/>
            <person name="Thines M."/>
            <person name="Win J."/>
            <person name="Zerillo M.M."/>
            <person name="Beakes G.W."/>
            <person name="Boore J.L."/>
            <person name="Busam D."/>
            <person name="Dumas B."/>
            <person name="Ferriera S."/>
            <person name="Fuerstenberg S.I."/>
            <person name="Gachon C.M."/>
            <person name="Gaulin E."/>
            <person name="Govers F."/>
            <person name="Grenville-Briggs L."/>
            <person name="Horner N."/>
            <person name="Hostetler J."/>
            <person name="Jiang R.H."/>
            <person name="Johnson J."/>
            <person name="Krajaejun T."/>
            <person name="Lin H."/>
            <person name="Meijer H.J."/>
            <person name="Moore B."/>
            <person name="Morris P."/>
            <person name="Phuntmart V."/>
            <person name="Puiu D."/>
            <person name="Shetty J."/>
            <person name="Stajich J.E."/>
            <person name="Tripathy S."/>
            <person name="Wawra S."/>
            <person name="van West P."/>
            <person name="Whitty B.R."/>
            <person name="Coutinho P.M."/>
            <person name="Henrissat B."/>
            <person name="Martin F."/>
            <person name="Thomas P.D."/>
            <person name="Tyler B.M."/>
            <person name="De Vries R.P."/>
            <person name="Kamoun S."/>
            <person name="Yandell M."/>
            <person name="Tisserat N."/>
            <person name="Buell C.R."/>
        </authorList>
    </citation>
    <scope>NUCLEOTIDE SEQUENCE</scope>
    <source>
        <strain evidence="3">DAOM:BR144</strain>
    </source>
</reference>
<protein>
    <recommendedName>
        <fullName evidence="1">GAF domain-containing protein</fullName>
    </recommendedName>
</protein>